<sequence>MPSMTTILSEFITLWVVIDPIGTLPVFIGATAPLSPKLTRMVAARAVLIAFVILLMFIAFGQTVLEALGLGLPSFQIAGGLVLFLFALTMIFGDGKPSHEAAQVAHPQKDQRLQARRVSVFPLAMPSIASPGAMLAVVMLTDNDRFSYAHQAMTAAIMTVILLITLLLLLAAEPILRLLRETGAAIVSRVMGMVLAAVAVDAVLKGFVAIGVLPDF</sequence>
<feature type="transmembrane region" description="Helical" evidence="7">
    <location>
        <begin position="118"/>
        <end position="140"/>
    </location>
</feature>
<evidence type="ECO:0000256" key="7">
    <source>
        <dbReference type="RuleBase" id="RU362048"/>
    </source>
</evidence>
<evidence type="ECO:0000256" key="3">
    <source>
        <dbReference type="ARBA" id="ARBA00022475"/>
    </source>
</evidence>
<dbReference type="HOGENOM" id="CLU_079909_0_0_5"/>
<keyword evidence="9" id="KW-1185">Reference proteome</keyword>
<evidence type="ECO:0000313" key="8">
    <source>
        <dbReference type="EMBL" id="AJE46277.1"/>
    </source>
</evidence>
<comment type="subcellular location">
    <subcellularLocation>
        <location evidence="1 7">Cell membrane</location>
        <topology evidence="1 7">Multi-pass membrane protein</topology>
    </subcellularLocation>
</comment>
<gene>
    <name evidence="8" type="ORF">P73_1562</name>
</gene>
<feature type="transmembrane region" description="Helical" evidence="7">
    <location>
        <begin position="74"/>
        <end position="93"/>
    </location>
</feature>
<reference evidence="8 9" key="1">
    <citation type="journal article" date="2014" name="Int. J. Syst. Evol. Microbiol.">
        <title>Celeribacter indicus sp. nov., a polycyclic aromatic hydrocarbon-degrading bacterium from deep-sea sediment and reclassification of Huaishuia halophila as Celeribacter halophilus comb. nov.</title>
        <authorList>
            <person name="Lai Q."/>
            <person name="Cao J."/>
            <person name="Yuan J."/>
            <person name="Li F."/>
            <person name="Shao Z."/>
        </authorList>
    </citation>
    <scope>NUCLEOTIDE SEQUENCE [LARGE SCALE GENOMIC DNA]</scope>
    <source>
        <strain evidence="8">P73</strain>
    </source>
</reference>
<organism evidence="8 9">
    <name type="scientific">Celeribacter indicus</name>
    <dbReference type="NCBI Taxonomy" id="1208324"/>
    <lineage>
        <taxon>Bacteria</taxon>
        <taxon>Pseudomonadati</taxon>
        <taxon>Pseudomonadota</taxon>
        <taxon>Alphaproteobacteria</taxon>
        <taxon>Rhodobacterales</taxon>
        <taxon>Roseobacteraceae</taxon>
        <taxon>Celeribacter</taxon>
    </lineage>
</organism>
<dbReference type="PANTHER" id="PTHR33508:SF1">
    <property type="entry name" value="UPF0056 MEMBRANE PROTEIN YHCE"/>
    <property type="match status" value="1"/>
</dbReference>
<keyword evidence="5 7" id="KW-1133">Transmembrane helix</keyword>
<dbReference type="PANTHER" id="PTHR33508">
    <property type="entry name" value="UPF0056 MEMBRANE PROTEIN YHCE"/>
    <property type="match status" value="1"/>
</dbReference>
<evidence type="ECO:0000256" key="2">
    <source>
        <dbReference type="ARBA" id="ARBA00009784"/>
    </source>
</evidence>
<evidence type="ECO:0000256" key="6">
    <source>
        <dbReference type="ARBA" id="ARBA00023136"/>
    </source>
</evidence>
<dbReference type="OrthoDB" id="21094at2"/>
<accession>A0A0B5E1D6</accession>
<keyword evidence="3" id="KW-1003">Cell membrane</keyword>
<dbReference type="RefSeq" id="WP_082033151.1">
    <property type="nucleotide sequence ID" value="NZ_CP004393.1"/>
</dbReference>
<evidence type="ECO:0000256" key="4">
    <source>
        <dbReference type="ARBA" id="ARBA00022692"/>
    </source>
</evidence>
<dbReference type="STRING" id="1208324.P73_1562"/>
<evidence type="ECO:0000256" key="5">
    <source>
        <dbReference type="ARBA" id="ARBA00022989"/>
    </source>
</evidence>
<feature type="transmembrane region" description="Helical" evidence="7">
    <location>
        <begin position="42"/>
        <end position="62"/>
    </location>
</feature>
<feature type="transmembrane region" description="Helical" evidence="7">
    <location>
        <begin position="12"/>
        <end position="30"/>
    </location>
</feature>
<dbReference type="Pfam" id="PF01914">
    <property type="entry name" value="MarC"/>
    <property type="match status" value="1"/>
</dbReference>
<keyword evidence="6 7" id="KW-0472">Membrane</keyword>
<dbReference type="KEGG" id="cid:P73_1562"/>
<name>A0A0B5E1D6_9RHOB</name>
<feature type="transmembrane region" description="Helical" evidence="7">
    <location>
        <begin position="193"/>
        <end position="213"/>
    </location>
</feature>
<dbReference type="InterPro" id="IPR002771">
    <property type="entry name" value="Multi_antbiot-R_MarC"/>
</dbReference>
<keyword evidence="4 7" id="KW-0812">Transmembrane</keyword>
<evidence type="ECO:0000256" key="1">
    <source>
        <dbReference type="ARBA" id="ARBA00004651"/>
    </source>
</evidence>
<dbReference type="GO" id="GO:0005886">
    <property type="term" value="C:plasma membrane"/>
    <property type="evidence" value="ECO:0007669"/>
    <property type="project" value="UniProtKB-SubCell"/>
</dbReference>
<evidence type="ECO:0000313" key="9">
    <source>
        <dbReference type="Proteomes" id="UP000031521"/>
    </source>
</evidence>
<comment type="similarity">
    <text evidence="2 7">Belongs to the UPF0056 (MarC) family.</text>
</comment>
<proteinExistence type="inferred from homology"/>
<dbReference type="NCBIfam" id="TIGR00427">
    <property type="entry name" value="NAAT family transporter"/>
    <property type="match status" value="1"/>
</dbReference>
<dbReference type="AlphaFoldDB" id="A0A0B5E1D6"/>
<protein>
    <recommendedName>
        <fullName evidence="7">UPF0056 membrane protein</fullName>
    </recommendedName>
</protein>
<dbReference type="EMBL" id="CP004393">
    <property type="protein sequence ID" value="AJE46277.1"/>
    <property type="molecule type" value="Genomic_DNA"/>
</dbReference>
<feature type="transmembrane region" description="Helical" evidence="7">
    <location>
        <begin position="152"/>
        <end position="172"/>
    </location>
</feature>
<dbReference type="Proteomes" id="UP000031521">
    <property type="component" value="Chromosome"/>
</dbReference>